<dbReference type="InterPro" id="IPR032675">
    <property type="entry name" value="LRR_dom_sf"/>
</dbReference>
<dbReference type="EMBL" id="JAUKUD010000006">
    <property type="protein sequence ID" value="KAK0740673.1"/>
    <property type="molecule type" value="Genomic_DNA"/>
</dbReference>
<feature type="compositionally biased region" description="Polar residues" evidence="1">
    <location>
        <begin position="545"/>
        <end position="557"/>
    </location>
</feature>
<protein>
    <recommendedName>
        <fullName evidence="4">RNI-like protein</fullName>
    </recommendedName>
</protein>
<evidence type="ECO:0000256" key="1">
    <source>
        <dbReference type="SAM" id="MobiDB-lite"/>
    </source>
</evidence>
<dbReference type="InterPro" id="IPR052109">
    <property type="entry name" value="SRRM_Domain-Containing"/>
</dbReference>
<feature type="region of interest" description="Disordered" evidence="1">
    <location>
        <begin position="506"/>
        <end position="574"/>
    </location>
</feature>
<dbReference type="Gene3D" id="3.80.10.10">
    <property type="entry name" value="Ribonuclease Inhibitor"/>
    <property type="match status" value="1"/>
</dbReference>
<gene>
    <name evidence="2" type="ORF">B0T18DRAFT_331473</name>
</gene>
<name>A0AA40EJU7_9PEZI</name>
<feature type="compositionally biased region" description="Acidic residues" evidence="1">
    <location>
        <begin position="602"/>
        <end position="623"/>
    </location>
</feature>
<dbReference type="PANTHER" id="PTHR34755">
    <property type="entry name" value="SERINE/ARGININE REPETITIVE MATRIX PROTEIN 3-RELATED"/>
    <property type="match status" value="1"/>
</dbReference>
<keyword evidence="3" id="KW-1185">Reference proteome</keyword>
<evidence type="ECO:0008006" key="4">
    <source>
        <dbReference type="Google" id="ProtNLM"/>
    </source>
</evidence>
<feature type="region of interest" description="Disordered" evidence="1">
    <location>
        <begin position="1"/>
        <end position="70"/>
    </location>
</feature>
<evidence type="ECO:0000313" key="3">
    <source>
        <dbReference type="Proteomes" id="UP001172155"/>
    </source>
</evidence>
<accession>A0AA40EJU7</accession>
<dbReference type="Proteomes" id="UP001172155">
    <property type="component" value="Unassembled WGS sequence"/>
</dbReference>
<reference evidence="2" key="1">
    <citation type="submission" date="2023-06" db="EMBL/GenBank/DDBJ databases">
        <title>Genome-scale phylogeny and comparative genomics of the fungal order Sordariales.</title>
        <authorList>
            <consortium name="Lawrence Berkeley National Laboratory"/>
            <person name="Hensen N."/>
            <person name="Bonometti L."/>
            <person name="Westerberg I."/>
            <person name="Brannstrom I.O."/>
            <person name="Guillou S."/>
            <person name="Cros-Aarteil S."/>
            <person name="Calhoun S."/>
            <person name="Haridas S."/>
            <person name="Kuo A."/>
            <person name="Mondo S."/>
            <person name="Pangilinan J."/>
            <person name="Riley R."/>
            <person name="LaButti K."/>
            <person name="Andreopoulos B."/>
            <person name="Lipzen A."/>
            <person name="Chen C."/>
            <person name="Yanf M."/>
            <person name="Daum C."/>
            <person name="Ng V."/>
            <person name="Clum A."/>
            <person name="Steindorff A."/>
            <person name="Ohm R."/>
            <person name="Martin F."/>
            <person name="Silar P."/>
            <person name="Natvig D."/>
            <person name="Lalanne C."/>
            <person name="Gautier V."/>
            <person name="Ament-velasquez S.L."/>
            <person name="Kruys A."/>
            <person name="Hutchinson M.I."/>
            <person name="Powell A.J."/>
            <person name="Barry K."/>
            <person name="Miller A.N."/>
            <person name="Grigoriev I.V."/>
            <person name="Debuchy R."/>
            <person name="Gladieux P."/>
            <person name="Thoren M.H."/>
            <person name="Johannesson H."/>
        </authorList>
    </citation>
    <scope>NUCLEOTIDE SEQUENCE</scope>
    <source>
        <strain evidence="2">SMH3187-1</strain>
    </source>
</reference>
<feature type="region of interest" description="Disordered" evidence="1">
    <location>
        <begin position="590"/>
        <end position="629"/>
    </location>
</feature>
<evidence type="ECO:0000313" key="2">
    <source>
        <dbReference type="EMBL" id="KAK0740673.1"/>
    </source>
</evidence>
<organism evidence="2 3">
    <name type="scientific">Schizothecium vesticola</name>
    <dbReference type="NCBI Taxonomy" id="314040"/>
    <lineage>
        <taxon>Eukaryota</taxon>
        <taxon>Fungi</taxon>
        <taxon>Dikarya</taxon>
        <taxon>Ascomycota</taxon>
        <taxon>Pezizomycotina</taxon>
        <taxon>Sordariomycetes</taxon>
        <taxon>Sordariomycetidae</taxon>
        <taxon>Sordariales</taxon>
        <taxon>Schizotheciaceae</taxon>
        <taxon>Schizothecium</taxon>
    </lineage>
</organism>
<dbReference type="PANTHER" id="PTHR34755:SF4">
    <property type="entry name" value="F-BOX DOMAIN-CONTAINING PROTEIN"/>
    <property type="match status" value="1"/>
</dbReference>
<comment type="caution">
    <text evidence="2">The sequence shown here is derived from an EMBL/GenBank/DDBJ whole genome shotgun (WGS) entry which is preliminary data.</text>
</comment>
<proteinExistence type="predicted"/>
<sequence>MPLTTPLAHRTRTPASAHHTPARRILAPSSAKKLSAKKTPLKKPVSTTPSTSKGWVAQSDPRNPNPPKNEIIPDWSRIPYLLWVKILREASYPLDDRDKIDWLVGASRTGSLLAEPALSVLYYRPPLLTRPMAHNLAALLAKDPSTTTFNYRAKVKKLDIDVGEIAAKTYRGQTLDLVSMVRNLPQLQVINFHHTKDLAPYRQLDENLRWQYPDSLFDALNGIPSPAAPMAVDVVRTDITKLAAWRWNRRMLGDLTFARIKSLHMSPAFAGLKKLSFVNCQVPSLHIHGSVDDPEIRAQDTAFVRALADAISALPSLTYLSAETSTAVNSELLSLLPKTLKTLELVNCWEVSGEDLAEYLLTHGRELEHLSLQHNQSLNLNFLPVLGQSCPKFKTLCMDFKYFKHHEFYSDGDPNYQEVLGVDEIPDWPASLEKLELKNMRQLSAEAAEMLFQSLVDSALNLPNLRHIDIKTMLDIPFRRRSTLRDKWVVKLKEVFLRDQADPKPFFTLRDDATNPTNDKIPRGTKRKARTSRLSEGETRRSRRIATQISNPPSREGSSGRDLTPESEASSNERAFRQGLCATVEVQLDNQKPIERTFGMEDFLDDEGSNDAEDSDWDGDVEADTGYAW</sequence>
<dbReference type="SUPFAM" id="SSF52047">
    <property type="entry name" value="RNI-like"/>
    <property type="match status" value="1"/>
</dbReference>
<dbReference type="AlphaFoldDB" id="A0AA40EJU7"/>